<dbReference type="Proteomes" id="UP000027265">
    <property type="component" value="Unassembled WGS sequence"/>
</dbReference>
<dbReference type="HOGENOM" id="CLU_018544_12_1_1"/>
<protein>
    <submittedName>
        <fullName evidence="1">Uncharacterized protein</fullName>
    </submittedName>
</protein>
<accession>A0A067QDN2</accession>
<dbReference type="Gene3D" id="3.80.10.10">
    <property type="entry name" value="Ribonuclease Inhibitor"/>
    <property type="match status" value="1"/>
</dbReference>
<dbReference type="InParanoid" id="A0A067QDN2"/>
<dbReference type="AlphaFoldDB" id="A0A067QDN2"/>
<dbReference type="SUPFAM" id="SSF52047">
    <property type="entry name" value="RNI-like"/>
    <property type="match status" value="1"/>
</dbReference>
<gene>
    <name evidence="1" type="ORF">JAAARDRAFT_202389</name>
</gene>
<dbReference type="EMBL" id="KL197709">
    <property type="protein sequence ID" value="KDQ65173.1"/>
    <property type="molecule type" value="Genomic_DNA"/>
</dbReference>
<dbReference type="InterPro" id="IPR032675">
    <property type="entry name" value="LRR_dom_sf"/>
</dbReference>
<reference evidence="2" key="1">
    <citation type="journal article" date="2014" name="Proc. Natl. Acad. Sci. U.S.A.">
        <title>Extensive sampling of basidiomycete genomes demonstrates inadequacy of the white-rot/brown-rot paradigm for wood decay fungi.</title>
        <authorList>
            <person name="Riley R."/>
            <person name="Salamov A.A."/>
            <person name="Brown D.W."/>
            <person name="Nagy L.G."/>
            <person name="Floudas D."/>
            <person name="Held B.W."/>
            <person name="Levasseur A."/>
            <person name="Lombard V."/>
            <person name="Morin E."/>
            <person name="Otillar R."/>
            <person name="Lindquist E.A."/>
            <person name="Sun H."/>
            <person name="LaButti K.M."/>
            <person name="Schmutz J."/>
            <person name="Jabbour D."/>
            <person name="Luo H."/>
            <person name="Baker S.E."/>
            <person name="Pisabarro A.G."/>
            <person name="Walton J.D."/>
            <person name="Blanchette R.A."/>
            <person name="Henrissat B."/>
            <person name="Martin F."/>
            <person name="Cullen D."/>
            <person name="Hibbett D.S."/>
            <person name="Grigoriev I.V."/>
        </authorList>
    </citation>
    <scope>NUCLEOTIDE SEQUENCE [LARGE SCALE GENOMIC DNA]</scope>
    <source>
        <strain evidence="2">MUCL 33604</strain>
    </source>
</reference>
<name>A0A067QDN2_9AGAM</name>
<proteinExistence type="predicted"/>
<organism evidence="1 2">
    <name type="scientific">Jaapia argillacea MUCL 33604</name>
    <dbReference type="NCBI Taxonomy" id="933084"/>
    <lineage>
        <taxon>Eukaryota</taxon>
        <taxon>Fungi</taxon>
        <taxon>Dikarya</taxon>
        <taxon>Basidiomycota</taxon>
        <taxon>Agaricomycotina</taxon>
        <taxon>Agaricomycetes</taxon>
        <taxon>Agaricomycetidae</taxon>
        <taxon>Jaapiales</taxon>
        <taxon>Jaapiaceae</taxon>
        <taxon>Jaapia</taxon>
    </lineage>
</organism>
<sequence length="508" mass="57543">MDPNSIDQIELRANTAAGPVVSDVEPRAAEKKVTESNFIWAPQRLKHKPVLPVDLCTSLPASTIRLIPYEILAMIFKHCVDADQLVPHTEPIALSLAGVCRLWREIMLAHLPLWSSIRFEPDQQTIWSSFGQPRKRISWFQSAADLFLRLSGQSPLQVSMGWKPLQPAAVVKLLSRNAHRLQHVEVEQRFPVISPLLRAMADDSPLLESLTISLHRSKARVYVRLGHPPPPHLDHDIEQFRTPQLRRLTILATFLPFFLPFPWSQLTHLRIGDYSRDRTGAKFPLWRCYDALHHCSSVTHLWLDMADDCRNNPPSRAPLSLPNLKFILLRNTPSDSIFFESLVAPCLKVLEYGTHYCGIEYSFPSVESFGRCLSRSPCLTALSLQASYPIFADILAFLRCLPGLTDFVWIIIRATILAVRGISCPPSLIGKLCEGPLIRMITSRCPPSTHDGHPPFPQSLRLVRIHADEDQGRRIASHLNLATLGSLEFDVYPPEQFPRSFTWLDKDL</sequence>
<evidence type="ECO:0000313" key="1">
    <source>
        <dbReference type="EMBL" id="KDQ65173.1"/>
    </source>
</evidence>
<evidence type="ECO:0000313" key="2">
    <source>
        <dbReference type="Proteomes" id="UP000027265"/>
    </source>
</evidence>
<keyword evidence="2" id="KW-1185">Reference proteome</keyword>
<dbReference type="OrthoDB" id="2269034at2759"/>